<dbReference type="CDD" id="cd09898">
    <property type="entry name" value="H3TH_53EXO"/>
    <property type="match status" value="1"/>
</dbReference>
<comment type="catalytic activity">
    <reaction evidence="15 17">
        <text>DNA(n) + a 2'-deoxyribonucleoside 5'-triphosphate = DNA(n+1) + diphosphate</text>
        <dbReference type="Rhea" id="RHEA:22508"/>
        <dbReference type="Rhea" id="RHEA-COMP:17339"/>
        <dbReference type="Rhea" id="RHEA-COMP:17340"/>
        <dbReference type="ChEBI" id="CHEBI:33019"/>
        <dbReference type="ChEBI" id="CHEBI:61560"/>
        <dbReference type="ChEBI" id="CHEBI:173112"/>
        <dbReference type="EC" id="2.7.7.7"/>
    </reaction>
</comment>
<name>A0A2Z6E153_HYDTE</name>
<dbReference type="NCBIfam" id="TIGR00593">
    <property type="entry name" value="pola"/>
    <property type="match status" value="1"/>
</dbReference>
<dbReference type="SMART" id="SM00482">
    <property type="entry name" value="POLAc"/>
    <property type="match status" value="1"/>
</dbReference>
<evidence type="ECO:0000256" key="6">
    <source>
        <dbReference type="ARBA" id="ARBA00022695"/>
    </source>
</evidence>
<keyword evidence="10 17" id="KW-0378">Hydrolase</keyword>
<feature type="region of interest" description="Disordered" evidence="18">
    <location>
        <begin position="286"/>
        <end position="351"/>
    </location>
</feature>
<dbReference type="Gene3D" id="1.20.1060.10">
    <property type="entry name" value="Taq DNA Polymerase, Chain T, domain 4"/>
    <property type="match status" value="1"/>
</dbReference>
<keyword evidence="8" id="KW-0540">Nuclease</keyword>
<evidence type="ECO:0000259" key="20">
    <source>
        <dbReference type="SMART" id="SM00475"/>
    </source>
</evidence>
<dbReference type="InterPro" id="IPR020046">
    <property type="entry name" value="5-3_exonucl_a-hlix_arch_N"/>
</dbReference>
<dbReference type="InterPro" id="IPR002562">
    <property type="entry name" value="3'-5'_exonuclease_dom"/>
</dbReference>
<dbReference type="KEGG" id="htl:HPTL_1968"/>
<dbReference type="RefSeq" id="WP_119335872.1">
    <property type="nucleotide sequence ID" value="NZ_AP018558.1"/>
</dbReference>
<dbReference type="Gene3D" id="1.10.150.20">
    <property type="entry name" value="5' to 3' exonuclease, C-terminal subdomain"/>
    <property type="match status" value="2"/>
</dbReference>
<dbReference type="FunFam" id="1.20.1060.10:FF:000001">
    <property type="entry name" value="DNA polymerase I"/>
    <property type="match status" value="1"/>
</dbReference>
<dbReference type="Pfam" id="PF02739">
    <property type="entry name" value="5_3_exonuc_N"/>
    <property type="match status" value="1"/>
</dbReference>
<dbReference type="EC" id="2.7.7.7" evidence="3 16"/>
<dbReference type="GO" id="GO:0008408">
    <property type="term" value="F:3'-5' exonuclease activity"/>
    <property type="evidence" value="ECO:0007669"/>
    <property type="project" value="UniProtKB-UniRule"/>
</dbReference>
<evidence type="ECO:0000256" key="8">
    <source>
        <dbReference type="ARBA" id="ARBA00022722"/>
    </source>
</evidence>
<dbReference type="InterPro" id="IPR008918">
    <property type="entry name" value="HhH2"/>
</dbReference>
<dbReference type="InterPro" id="IPR019760">
    <property type="entry name" value="DNA-dir_DNA_pol_A_CS"/>
</dbReference>
<comment type="subunit">
    <text evidence="2">Single-chain monomer with multiple functions.</text>
</comment>
<dbReference type="InterPro" id="IPR020045">
    <property type="entry name" value="DNA_polI_H3TH"/>
</dbReference>
<evidence type="ECO:0000256" key="1">
    <source>
        <dbReference type="ARBA" id="ARBA00007705"/>
    </source>
</evidence>
<dbReference type="CDD" id="cd09859">
    <property type="entry name" value="PIN_53EXO"/>
    <property type="match status" value="1"/>
</dbReference>
<evidence type="ECO:0000256" key="18">
    <source>
        <dbReference type="SAM" id="MobiDB-lite"/>
    </source>
</evidence>
<dbReference type="SMART" id="SM00279">
    <property type="entry name" value="HhH2"/>
    <property type="match status" value="1"/>
</dbReference>
<dbReference type="FunFam" id="1.10.150.20:FF:000002">
    <property type="entry name" value="DNA polymerase I"/>
    <property type="match status" value="1"/>
</dbReference>
<dbReference type="Proteomes" id="UP000262004">
    <property type="component" value="Chromosome"/>
</dbReference>
<keyword evidence="23" id="KW-1185">Reference proteome</keyword>
<evidence type="ECO:0000256" key="10">
    <source>
        <dbReference type="ARBA" id="ARBA00022801"/>
    </source>
</evidence>
<dbReference type="Gene3D" id="3.30.420.10">
    <property type="entry name" value="Ribonuclease H-like superfamily/Ribonuclease H"/>
    <property type="match status" value="1"/>
</dbReference>
<dbReference type="CDD" id="cd06139">
    <property type="entry name" value="DNA_polA_I_Ecoli_like_exo"/>
    <property type="match status" value="1"/>
</dbReference>
<keyword evidence="13 17" id="KW-0238">DNA-binding</keyword>
<dbReference type="InterPro" id="IPR002421">
    <property type="entry name" value="5-3_exonuclease"/>
</dbReference>
<dbReference type="InterPro" id="IPR018320">
    <property type="entry name" value="DNA_polymerase_1"/>
</dbReference>
<dbReference type="InterPro" id="IPR001098">
    <property type="entry name" value="DNA-dir_DNA_pol_A_palm_dom"/>
</dbReference>
<evidence type="ECO:0000256" key="7">
    <source>
        <dbReference type="ARBA" id="ARBA00022705"/>
    </source>
</evidence>
<dbReference type="Gene3D" id="3.30.70.370">
    <property type="match status" value="1"/>
</dbReference>
<gene>
    <name evidence="17" type="primary">polA</name>
    <name evidence="22" type="ORF">HPTL_1968</name>
</gene>
<dbReference type="InterPro" id="IPR043502">
    <property type="entry name" value="DNA/RNA_pol_sf"/>
</dbReference>
<dbReference type="GO" id="GO:0003887">
    <property type="term" value="F:DNA-directed DNA polymerase activity"/>
    <property type="evidence" value="ECO:0007669"/>
    <property type="project" value="UniProtKB-UniRule"/>
</dbReference>
<evidence type="ECO:0000259" key="19">
    <source>
        <dbReference type="SMART" id="SM00474"/>
    </source>
</evidence>
<dbReference type="InterPro" id="IPR012337">
    <property type="entry name" value="RNaseH-like_sf"/>
</dbReference>
<dbReference type="Gene3D" id="3.40.50.1010">
    <property type="entry name" value="5'-nuclease"/>
    <property type="match status" value="1"/>
</dbReference>
<dbReference type="InterPro" id="IPR036279">
    <property type="entry name" value="5-3_exonuclease_C_sf"/>
</dbReference>
<dbReference type="PRINTS" id="PR00868">
    <property type="entry name" value="DNAPOLI"/>
</dbReference>
<comment type="function">
    <text evidence="17">In addition to polymerase activity, this DNA polymerase exhibits 3'-5' and 5'-3' exonuclease activity.</text>
</comment>
<dbReference type="Pfam" id="PF01367">
    <property type="entry name" value="5_3_exonuc"/>
    <property type="match status" value="1"/>
</dbReference>
<keyword evidence="12 17" id="KW-0239">DNA-directed DNA polymerase</keyword>
<evidence type="ECO:0000256" key="5">
    <source>
        <dbReference type="ARBA" id="ARBA00022679"/>
    </source>
</evidence>
<keyword evidence="5 17" id="KW-0808">Transferase</keyword>
<keyword evidence="7 17" id="KW-0235">DNA replication</keyword>
<evidence type="ECO:0000256" key="15">
    <source>
        <dbReference type="ARBA" id="ARBA00049244"/>
    </source>
</evidence>
<evidence type="ECO:0000256" key="3">
    <source>
        <dbReference type="ARBA" id="ARBA00012417"/>
    </source>
</evidence>
<feature type="domain" description="5'-3' exonuclease" evidence="20">
    <location>
        <begin position="2"/>
        <end position="256"/>
    </location>
</feature>
<dbReference type="InterPro" id="IPR002298">
    <property type="entry name" value="DNA_polymerase_A"/>
</dbReference>
<dbReference type="Pfam" id="PF01612">
    <property type="entry name" value="DNA_pol_A_exo1"/>
    <property type="match status" value="1"/>
</dbReference>
<comment type="similarity">
    <text evidence="1 17">Belongs to the DNA polymerase type-A family.</text>
</comment>
<dbReference type="CDD" id="cd08637">
    <property type="entry name" value="DNA_pol_A_pol_I_C"/>
    <property type="match status" value="1"/>
</dbReference>
<feature type="domain" description="DNA-directed DNA polymerase family A palm" evidence="21">
    <location>
        <begin position="720"/>
        <end position="926"/>
    </location>
</feature>
<dbReference type="PROSITE" id="PS00447">
    <property type="entry name" value="DNA_POLYMERASE_A"/>
    <property type="match status" value="1"/>
</dbReference>
<feature type="compositionally biased region" description="Polar residues" evidence="18">
    <location>
        <begin position="290"/>
        <end position="310"/>
    </location>
</feature>
<dbReference type="PANTHER" id="PTHR10133:SF27">
    <property type="entry name" value="DNA POLYMERASE NU"/>
    <property type="match status" value="1"/>
</dbReference>
<dbReference type="OrthoDB" id="5287280at2"/>
<dbReference type="AlphaFoldDB" id="A0A2Z6E153"/>
<dbReference type="SUPFAM" id="SSF56672">
    <property type="entry name" value="DNA/RNA polymerases"/>
    <property type="match status" value="1"/>
</dbReference>
<protein>
    <recommendedName>
        <fullName evidence="4 16">DNA polymerase I</fullName>
        <ecNumber evidence="3 16">2.7.7.7</ecNumber>
    </recommendedName>
</protein>
<evidence type="ECO:0000256" key="17">
    <source>
        <dbReference type="RuleBase" id="RU004460"/>
    </source>
</evidence>
<dbReference type="SUPFAM" id="SSF88723">
    <property type="entry name" value="PIN domain-like"/>
    <property type="match status" value="1"/>
</dbReference>
<dbReference type="GO" id="GO:0006302">
    <property type="term" value="P:double-strand break repair"/>
    <property type="evidence" value="ECO:0007669"/>
    <property type="project" value="TreeGrafter"/>
</dbReference>
<accession>A0A2Z6E153</accession>
<evidence type="ECO:0000313" key="22">
    <source>
        <dbReference type="EMBL" id="BBD78222.1"/>
    </source>
</evidence>
<keyword evidence="6 17" id="KW-0548">Nucleotidyltransferase</keyword>
<evidence type="ECO:0000256" key="14">
    <source>
        <dbReference type="ARBA" id="ARBA00023204"/>
    </source>
</evidence>
<dbReference type="SMART" id="SM00474">
    <property type="entry name" value="35EXOc"/>
    <property type="match status" value="1"/>
</dbReference>
<dbReference type="FunFam" id="1.10.150.20:FF:000003">
    <property type="entry name" value="DNA polymerase I"/>
    <property type="match status" value="1"/>
</dbReference>
<dbReference type="SUPFAM" id="SSF53098">
    <property type="entry name" value="Ribonuclease H-like"/>
    <property type="match status" value="1"/>
</dbReference>
<keyword evidence="14 17" id="KW-0234">DNA repair</keyword>
<keyword evidence="9 17" id="KW-0227">DNA damage</keyword>
<keyword evidence="11 17" id="KW-0269">Exonuclease</keyword>
<evidence type="ECO:0000259" key="21">
    <source>
        <dbReference type="SMART" id="SM00482"/>
    </source>
</evidence>
<evidence type="ECO:0000256" key="2">
    <source>
        <dbReference type="ARBA" id="ARBA00011541"/>
    </source>
</evidence>
<evidence type="ECO:0000256" key="11">
    <source>
        <dbReference type="ARBA" id="ARBA00022839"/>
    </source>
</evidence>
<evidence type="ECO:0000256" key="16">
    <source>
        <dbReference type="NCBIfam" id="TIGR00593"/>
    </source>
</evidence>
<feature type="domain" description="3'-5' exonuclease" evidence="19">
    <location>
        <begin position="354"/>
        <end position="544"/>
    </location>
</feature>
<dbReference type="SUPFAM" id="SSF47807">
    <property type="entry name" value="5' to 3' exonuclease, C-terminal subdomain"/>
    <property type="match status" value="1"/>
</dbReference>
<dbReference type="FunFam" id="3.40.50.1010:FF:000001">
    <property type="entry name" value="DNA polymerase I"/>
    <property type="match status" value="1"/>
</dbReference>
<dbReference type="NCBIfam" id="NF004397">
    <property type="entry name" value="PRK05755.1"/>
    <property type="match status" value="1"/>
</dbReference>
<dbReference type="GO" id="GO:0006261">
    <property type="term" value="P:DNA-templated DNA replication"/>
    <property type="evidence" value="ECO:0007669"/>
    <property type="project" value="UniProtKB-UniRule"/>
</dbReference>
<evidence type="ECO:0000313" key="23">
    <source>
        <dbReference type="Proteomes" id="UP000262004"/>
    </source>
</evidence>
<evidence type="ECO:0000256" key="9">
    <source>
        <dbReference type="ARBA" id="ARBA00022763"/>
    </source>
</evidence>
<dbReference type="GO" id="GO:0008409">
    <property type="term" value="F:5'-3' exonuclease activity"/>
    <property type="evidence" value="ECO:0007669"/>
    <property type="project" value="UniProtKB-UniRule"/>
</dbReference>
<evidence type="ECO:0000256" key="13">
    <source>
        <dbReference type="ARBA" id="ARBA00023125"/>
    </source>
</evidence>
<dbReference type="InterPro" id="IPR029060">
    <property type="entry name" value="PIN-like_dom_sf"/>
</dbReference>
<sequence>MTRLVLVDGSSFLYRAFHALPDLRTAQGEPTGAIRGVVTMLTRLEARFPAEYRACVFDAPGPTFRDELFAEYKAHRPPMPEALAAQIETLHQLVPLMGWPLIVEPGVEADDVIATLTTQARARGWEVVIATGDKDLTQLVVPGVLWVDTMRNETLDQAGVVAKFGVTPAQIPDYLALVGDSVDNIPGVAGCGPKTAAKWLNQYATLDELIAHADEIGGKVGENLRAAREWLPKARELTTVKRDLTLPFTLDDLATRPVDWPALSRWFERLEFRTLAKQFEAHLGAALHPSDTNPAPSGSETSAHPSTNPDATAADAVPRETSAAHGTLHQETAHHLPEPALEPSDAAEARRARYRTIATPEALDALAHRLQAAAASQAVVAFDTETTSLDARNAALVGISFAFAEGDACYLPLAHRSLEATEQLPRDAVRAALAPWFANALAPKVAQNAKFDLHVLAAHGMPVAGTPDDTMLIDYVLASDREHDLDRLAERELHLRPLTYQAVCGKGKQAISFADVELPVATRYAAEDADLTWRLYHHLRPQLEADAKRNRVYTRIERPLVPVLTAIEAAGVKIDTAQLAAQSERFAAEIAECETRAAKLAGRPFNLASPKQVGELLFAELGLKPPKKTATGQASTSEEALALLAERLDPSTREYQLIATLLEHRRLAKLKSTYLDKLPRMVDPKTGRVHTTFSQAAVVTGRLSSSEPNLQNIPVRTDEGRAIRRAFVAEPGYRLLSADYSQIELRIMAHLSGDETLIAAFRHGEDIHRHTAAELLGKPPEAVTADERRLAKTINFGLIYGMGAPGLARSLGLSKKAAEAYIAQYFARYPGVHRYMERAREQARQQGYVETLFGRRLWLRNIHSRNAGVRAADERAAINAPMQGTAADLIKLAMIDLAAALAERHPHAHIVLQVHDELLIEAPEAECAAVAHLVKTQMEGVADRHAAAFAIEPLAVPLVVDVGIGTNWDEAH</sequence>
<dbReference type="SMART" id="SM00475">
    <property type="entry name" value="53EXOc"/>
    <property type="match status" value="1"/>
</dbReference>
<dbReference type="Pfam" id="PF00476">
    <property type="entry name" value="DNA_pol_A"/>
    <property type="match status" value="1"/>
</dbReference>
<dbReference type="PANTHER" id="PTHR10133">
    <property type="entry name" value="DNA POLYMERASE I"/>
    <property type="match status" value="1"/>
</dbReference>
<reference evidence="22 23" key="1">
    <citation type="submission" date="2018-04" db="EMBL/GenBank/DDBJ databases">
        <title>Complete genome sequence of Hydrogenophilus thermoluteolus TH-1.</title>
        <authorList>
            <person name="Arai H."/>
        </authorList>
    </citation>
    <scope>NUCLEOTIDE SEQUENCE [LARGE SCALE GENOMIC DNA]</scope>
    <source>
        <strain evidence="22 23">TH-1</strain>
    </source>
</reference>
<dbReference type="GO" id="GO:0003677">
    <property type="term" value="F:DNA binding"/>
    <property type="evidence" value="ECO:0007669"/>
    <property type="project" value="UniProtKB-UniRule"/>
</dbReference>
<proteinExistence type="inferred from homology"/>
<dbReference type="InterPro" id="IPR036397">
    <property type="entry name" value="RNaseH_sf"/>
</dbReference>
<organism evidence="22 23">
    <name type="scientific">Hydrogenophilus thermoluteolus</name>
    <name type="common">Pseudomonas hydrogenothermophila</name>
    <dbReference type="NCBI Taxonomy" id="297"/>
    <lineage>
        <taxon>Bacteria</taxon>
        <taxon>Pseudomonadati</taxon>
        <taxon>Pseudomonadota</taxon>
        <taxon>Hydrogenophilia</taxon>
        <taxon>Hydrogenophilales</taxon>
        <taxon>Hydrogenophilaceae</taxon>
        <taxon>Hydrogenophilus</taxon>
    </lineage>
</organism>
<dbReference type="EMBL" id="AP018558">
    <property type="protein sequence ID" value="BBD78222.1"/>
    <property type="molecule type" value="Genomic_DNA"/>
</dbReference>
<evidence type="ECO:0000256" key="4">
    <source>
        <dbReference type="ARBA" id="ARBA00020311"/>
    </source>
</evidence>
<evidence type="ECO:0000256" key="12">
    <source>
        <dbReference type="ARBA" id="ARBA00022932"/>
    </source>
</evidence>